<comment type="caution">
    <text evidence="3">The sequence shown here is derived from an EMBL/GenBank/DDBJ whole genome shotgun (WGS) entry which is preliminary data.</text>
</comment>
<feature type="transmembrane region" description="Helical" evidence="1">
    <location>
        <begin position="142"/>
        <end position="165"/>
    </location>
</feature>
<dbReference type="OrthoDB" id="3235960at2759"/>
<feature type="transmembrane region" description="Helical" evidence="1">
    <location>
        <begin position="198"/>
        <end position="222"/>
    </location>
</feature>
<evidence type="ECO:0000256" key="1">
    <source>
        <dbReference type="SAM" id="Phobius"/>
    </source>
</evidence>
<feature type="transmembrane region" description="Helical" evidence="1">
    <location>
        <begin position="229"/>
        <end position="252"/>
    </location>
</feature>
<keyword evidence="1" id="KW-0472">Membrane</keyword>
<gene>
    <name evidence="3" type="ORF">P691DRAFT_700655</name>
</gene>
<sequence length="627" mass="71401">MSSIRLSPPVNIFTGSPPISALPLGNVSTSAGFDDLKNADKAVDPWEVCNGYTKKHTEDLCESWRDEIDKLLIFAGLFSGVVTAFTIESYHSVIQDPAETTALLLQTIVLQLDNITNPQSNTSINLNPQMEPVTQKTKRINALWFLSLALSLSTVMTGILCLQWIREYSRNANVSHREDVALHHMHYEGMKKWQVFKILNVLPLLLIAALLLFFIGFIELLWEVDKTAAILICIVVGIMFFVIFATTVLPTFQCLYACAFPHARFTQCPYKSPQAWMFQKVVASISYLVYRIRLGPAPPSTVEPPSKFSDLFKIQTWLDYDQFLRRRRDANGKYGTQDVGRSLAWLGDTFVQHQRLVEAVCQCLRDLDPRIALEASLAWMDRRRANSVRRAIQDRPAPNSPDHRRSQTEITRDLIVSHTLEHFAENMEQGHMSPTLLAQRLELFLKLNEGEGRDPDVECPVNRQNVNLITRDTKERLLRCICTMLNKNTNCNATHTTGAFEIIRSIFMDNLPNGPIPQVVSDTLGELLKWIAKEPSHPVPTEMLVFDPEERLRLGVPFHGLIFVCKGESDRNTVDRYRQQMNDYIEKVFGKELDDLVLGDSMRNVRFPYLTRYMTSRGMNFTSGSSL</sequence>
<keyword evidence="4" id="KW-1185">Reference proteome</keyword>
<dbReference type="InterPro" id="IPR045338">
    <property type="entry name" value="DUF6535"/>
</dbReference>
<reference evidence="3" key="1">
    <citation type="submission" date="2020-11" db="EMBL/GenBank/DDBJ databases">
        <authorList>
            <consortium name="DOE Joint Genome Institute"/>
            <person name="Ahrendt S."/>
            <person name="Riley R."/>
            <person name="Andreopoulos W."/>
            <person name="Labutti K."/>
            <person name="Pangilinan J."/>
            <person name="Ruiz-Duenas F.J."/>
            <person name="Barrasa J.M."/>
            <person name="Sanchez-Garcia M."/>
            <person name="Camarero S."/>
            <person name="Miyauchi S."/>
            <person name="Serrano A."/>
            <person name="Linde D."/>
            <person name="Babiker R."/>
            <person name="Drula E."/>
            <person name="Ayuso-Fernandez I."/>
            <person name="Pacheco R."/>
            <person name="Padilla G."/>
            <person name="Ferreira P."/>
            <person name="Barriuso J."/>
            <person name="Kellner H."/>
            <person name="Castanera R."/>
            <person name="Alfaro M."/>
            <person name="Ramirez L."/>
            <person name="Pisabarro A.G."/>
            <person name="Kuo A."/>
            <person name="Tritt A."/>
            <person name="Lipzen A."/>
            <person name="He G."/>
            <person name="Yan M."/>
            <person name="Ng V."/>
            <person name="Cullen D."/>
            <person name="Martin F."/>
            <person name="Rosso M.-N."/>
            <person name="Henrissat B."/>
            <person name="Hibbett D."/>
            <person name="Martinez A.T."/>
            <person name="Grigoriev I.V."/>
        </authorList>
    </citation>
    <scope>NUCLEOTIDE SEQUENCE</scope>
    <source>
        <strain evidence="3">MF-IS2</strain>
    </source>
</reference>
<feature type="domain" description="DUF6535" evidence="2">
    <location>
        <begin position="46"/>
        <end position="223"/>
    </location>
</feature>
<accession>A0A9P6C718</accession>
<keyword evidence="1" id="KW-0812">Transmembrane</keyword>
<evidence type="ECO:0000259" key="2">
    <source>
        <dbReference type="Pfam" id="PF20153"/>
    </source>
</evidence>
<organism evidence="3 4">
    <name type="scientific">Macrolepiota fuliginosa MF-IS2</name>
    <dbReference type="NCBI Taxonomy" id="1400762"/>
    <lineage>
        <taxon>Eukaryota</taxon>
        <taxon>Fungi</taxon>
        <taxon>Dikarya</taxon>
        <taxon>Basidiomycota</taxon>
        <taxon>Agaricomycotina</taxon>
        <taxon>Agaricomycetes</taxon>
        <taxon>Agaricomycetidae</taxon>
        <taxon>Agaricales</taxon>
        <taxon>Agaricineae</taxon>
        <taxon>Agaricaceae</taxon>
        <taxon>Macrolepiota</taxon>
    </lineage>
</organism>
<keyword evidence="1" id="KW-1133">Transmembrane helix</keyword>
<dbReference type="AlphaFoldDB" id="A0A9P6C718"/>
<protein>
    <recommendedName>
        <fullName evidence="2">DUF6535 domain-containing protein</fullName>
    </recommendedName>
</protein>
<proteinExistence type="predicted"/>
<name>A0A9P6C718_9AGAR</name>
<dbReference type="EMBL" id="MU151098">
    <property type="protein sequence ID" value="KAF9450743.1"/>
    <property type="molecule type" value="Genomic_DNA"/>
</dbReference>
<evidence type="ECO:0000313" key="3">
    <source>
        <dbReference type="EMBL" id="KAF9450743.1"/>
    </source>
</evidence>
<dbReference type="Pfam" id="PF20153">
    <property type="entry name" value="DUF6535"/>
    <property type="match status" value="1"/>
</dbReference>
<evidence type="ECO:0000313" key="4">
    <source>
        <dbReference type="Proteomes" id="UP000807342"/>
    </source>
</evidence>
<dbReference type="Proteomes" id="UP000807342">
    <property type="component" value="Unassembled WGS sequence"/>
</dbReference>